<organism evidence="2 3">
    <name type="scientific">Rhynchophorus ferrugineus</name>
    <name type="common">Red palm weevil</name>
    <name type="synonym">Curculio ferrugineus</name>
    <dbReference type="NCBI Taxonomy" id="354439"/>
    <lineage>
        <taxon>Eukaryota</taxon>
        <taxon>Metazoa</taxon>
        <taxon>Ecdysozoa</taxon>
        <taxon>Arthropoda</taxon>
        <taxon>Hexapoda</taxon>
        <taxon>Insecta</taxon>
        <taxon>Pterygota</taxon>
        <taxon>Neoptera</taxon>
        <taxon>Endopterygota</taxon>
        <taxon>Coleoptera</taxon>
        <taxon>Polyphaga</taxon>
        <taxon>Cucujiformia</taxon>
        <taxon>Curculionidae</taxon>
        <taxon>Dryophthorinae</taxon>
        <taxon>Rhynchophorus</taxon>
    </lineage>
</organism>
<evidence type="ECO:0000256" key="1">
    <source>
        <dbReference type="SAM" id="MobiDB-lite"/>
    </source>
</evidence>
<accession>A0A834ID48</accession>
<dbReference type="AlphaFoldDB" id="A0A834ID48"/>
<reference evidence="2" key="1">
    <citation type="submission" date="2020-08" db="EMBL/GenBank/DDBJ databases">
        <title>Genome sequencing and assembly of the red palm weevil Rhynchophorus ferrugineus.</title>
        <authorList>
            <person name="Dias G.B."/>
            <person name="Bergman C.M."/>
            <person name="Manee M."/>
        </authorList>
    </citation>
    <scope>NUCLEOTIDE SEQUENCE</scope>
    <source>
        <strain evidence="2">AA-2017</strain>
        <tissue evidence="2">Whole larva</tissue>
    </source>
</reference>
<protein>
    <submittedName>
        <fullName evidence="2">Uncharacterized protein</fullName>
    </submittedName>
</protein>
<comment type="caution">
    <text evidence="2">The sequence shown here is derived from an EMBL/GenBank/DDBJ whole genome shotgun (WGS) entry which is preliminary data.</text>
</comment>
<keyword evidence="3" id="KW-1185">Reference proteome</keyword>
<gene>
    <name evidence="2" type="ORF">GWI33_008233</name>
</gene>
<dbReference type="EMBL" id="JAACXV010000397">
    <property type="protein sequence ID" value="KAF7278529.1"/>
    <property type="molecule type" value="Genomic_DNA"/>
</dbReference>
<dbReference type="Proteomes" id="UP000625711">
    <property type="component" value="Unassembled WGS sequence"/>
</dbReference>
<name>A0A834ID48_RHYFE</name>
<sequence length="96" mass="11403">MDRETIHSNRRYQTKTKENHRRPSTANSPRPTPPLIVRFRRPRRERALPSDGVNDERETTNLRPFQYRTLATVKGCRWVGKKGGRRRQPWRGSGHK</sequence>
<feature type="region of interest" description="Disordered" evidence="1">
    <location>
        <begin position="1"/>
        <end position="61"/>
    </location>
</feature>
<feature type="compositionally biased region" description="Basic residues" evidence="1">
    <location>
        <begin position="8"/>
        <end position="23"/>
    </location>
</feature>
<evidence type="ECO:0000313" key="2">
    <source>
        <dbReference type="EMBL" id="KAF7278529.1"/>
    </source>
</evidence>
<proteinExistence type="predicted"/>
<evidence type="ECO:0000313" key="3">
    <source>
        <dbReference type="Proteomes" id="UP000625711"/>
    </source>
</evidence>